<reference evidence="15 16" key="1">
    <citation type="submission" date="2019-07" db="EMBL/GenBank/DDBJ databases">
        <title>Rhodococcus cavernicolus sp. nov., isolated from a cave.</title>
        <authorList>
            <person name="Lee S.D."/>
        </authorList>
    </citation>
    <scope>NUCLEOTIDE SEQUENCE [LARGE SCALE GENOMIC DNA]</scope>
    <source>
        <strain evidence="15 16">C1-24</strain>
    </source>
</reference>
<evidence type="ECO:0000256" key="9">
    <source>
        <dbReference type="HAMAP-Rule" id="MF_01491"/>
    </source>
</evidence>
<dbReference type="PANTHER" id="PTHR43694">
    <property type="entry name" value="RIBONUCLEASE J"/>
    <property type="match status" value="1"/>
</dbReference>
<evidence type="ECO:0000259" key="14">
    <source>
        <dbReference type="SMART" id="SM00849"/>
    </source>
</evidence>
<evidence type="ECO:0000256" key="6">
    <source>
        <dbReference type="ARBA" id="ARBA00022833"/>
    </source>
</evidence>
<dbReference type="EMBL" id="VLNY01000003">
    <property type="protein sequence ID" value="KAA0023315.1"/>
    <property type="molecule type" value="Genomic_DNA"/>
</dbReference>
<keyword evidence="5 9" id="KW-0378">Hydrolase</keyword>
<dbReference type="NCBIfam" id="TIGR00649">
    <property type="entry name" value="MG423"/>
    <property type="match status" value="1"/>
</dbReference>
<dbReference type="InterPro" id="IPR036866">
    <property type="entry name" value="RibonucZ/Hydroxyglut_hydro"/>
</dbReference>
<comment type="subcellular location">
    <subcellularLocation>
        <location evidence="9">Cytoplasm</location>
    </subcellularLocation>
</comment>
<feature type="compositionally biased region" description="Basic residues" evidence="13">
    <location>
        <begin position="1"/>
        <end position="11"/>
    </location>
</feature>
<feature type="binding site" evidence="12">
    <location>
        <position position="99"/>
    </location>
    <ligand>
        <name>Ca(2+)</name>
        <dbReference type="ChEBI" id="CHEBI:29108"/>
    </ligand>
</feature>
<evidence type="ECO:0000256" key="12">
    <source>
        <dbReference type="PIRSR" id="PIRSR004803-3"/>
    </source>
</evidence>
<keyword evidence="1 9" id="KW-0963">Cytoplasm</keyword>
<keyword evidence="4 9" id="KW-0255">Endonuclease</keyword>
<dbReference type="InterPro" id="IPR041636">
    <property type="entry name" value="RNase_J_C"/>
</dbReference>
<dbReference type="Pfam" id="PF12706">
    <property type="entry name" value="Lactamase_B_2"/>
    <property type="match status" value="1"/>
</dbReference>
<feature type="binding site" evidence="12">
    <location>
        <position position="129"/>
    </location>
    <ligand>
        <name>Zn(2+)</name>
        <dbReference type="ChEBI" id="CHEBI:29105"/>
        <label>1</label>
        <note>catalytic</note>
    </ligand>
</feature>
<feature type="binding site" evidence="12">
    <location>
        <position position="213"/>
    </location>
    <ligand>
        <name>Zn(2+)</name>
        <dbReference type="ChEBI" id="CHEBI:29105"/>
        <label>1</label>
        <note>catalytic</note>
    </ligand>
</feature>
<dbReference type="Proteomes" id="UP000322244">
    <property type="component" value="Unassembled WGS sequence"/>
</dbReference>
<comment type="cofactor">
    <cofactor evidence="12">
        <name>Ca(2+)</name>
        <dbReference type="ChEBI" id="CHEBI:29108"/>
    </cofactor>
    <text evidence="12">Binds 1 Ca(2+) cation per subunit. Seen in 1 crystal structure, it is not clear if it is physiologically important.</text>
</comment>
<feature type="binding site" evidence="12">
    <location>
        <position position="440"/>
    </location>
    <ligand>
        <name>Zn(2+)</name>
        <dbReference type="ChEBI" id="CHEBI:29105"/>
        <label>1</label>
        <note>catalytic</note>
    </ligand>
</feature>
<keyword evidence="7 9" id="KW-0269">Exonuclease</keyword>
<evidence type="ECO:0000256" key="5">
    <source>
        <dbReference type="ARBA" id="ARBA00022801"/>
    </source>
</evidence>
<feature type="binding site" evidence="12">
    <location>
        <position position="101"/>
    </location>
    <ligand>
        <name>Ca(2+)</name>
        <dbReference type="ChEBI" id="CHEBI:29108"/>
    </ligand>
</feature>
<dbReference type="RefSeq" id="WP_149429659.1">
    <property type="nucleotide sequence ID" value="NZ_VLNY01000003.1"/>
</dbReference>
<keyword evidence="3 12" id="KW-0479">Metal-binding</keyword>
<evidence type="ECO:0000256" key="13">
    <source>
        <dbReference type="SAM" id="MobiDB-lite"/>
    </source>
</evidence>
<feature type="region of interest" description="Disordered" evidence="13">
    <location>
        <begin position="1"/>
        <end position="58"/>
    </location>
</feature>
<gene>
    <name evidence="9" type="primary">rnj</name>
    <name evidence="15" type="ORF">FOY51_07810</name>
</gene>
<keyword evidence="2 9" id="KW-0540">Nuclease</keyword>
<dbReference type="PROSITE" id="PS01292">
    <property type="entry name" value="UPF0036"/>
    <property type="match status" value="1"/>
</dbReference>
<evidence type="ECO:0000256" key="4">
    <source>
        <dbReference type="ARBA" id="ARBA00022759"/>
    </source>
</evidence>
<feature type="active site" description="Proton acceptor" evidence="10">
    <location>
        <position position="418"/>
    </location>
</feature>
<evidence type="ECO:0000256" key="1">
    <source>
        <dbReference type="ARBA" id="ARBA00022490"/>
    </source>
</evidence>
<comment type="caution">
    <text evidence="15">The sequence shown here is derived from an EMBL/GenBank/DDBJ whole genome shotgun (WGS) entry which is preliminary data.</text>
</comment>
<keyword evidence="12" id="KW-0106">Calcium</keyword>
<dbReference type="CDD" id="cd07714">
    <property type="entry name" value="RNaseJ_MBL-fold"/>
    <property type="match status" value="1"/>
</dbReference>
<dbReference type="HAMAP" id="MF_01491">
    <property type="entry name" value="RNase_J_bact"/>
    <property type="match status" value="1"/>
</dbReference>
<comment type="subunit">
    <text evidence="9">Homodimer, may be a subunit of the RNA degradosome.</text>
</comment>
<dbReference type="SMART" id="SM00849">
    <property type="entry name" value="Lactamase_B"/>
    <property type="match status" value="1"/>
</dbReference>
<dbReference type="InterPro" id="IPR030854">
    <property type="entry name" value="RNase_J_bac"/>
</dbReference>
<dbReference type="PANTHER" id="PTHR43694:SF1">
    <property type="entry name" value="RIBONUCLEASE J"/>
    <property type="match status" value="1"/>
</dbReference>
<organism evidence="15 16">
    <name type="scientific">Antrihabitans cavernicola</name>
    <dbReference type="NCBI Taxonomy" id="2495913"/>
    <lineage>
        <taxon>Bacteria</taxon>
        <taxon>Bacillati</taxon>
        <taxon>Actinomycetota</taxon>
        <taxon>Actinomycetes</taxon>
        <taxon>Mycobacteriales</taxon>
        <taxon>Nocardiaceae</taxon>
        <taxon>Antrihabitans</taxon>
    </lineage>
</organism>
<dbReference type="OrthoDB" id="9770211at2"/>
<sequence>MTRPGRQRGRARRDAGPPQRNPKPVAQTSAAQQRPDKRQQPTDATERLGTPPKAPRNGLRVVALGGIGEIGRNMTVFEHQGKLLIVDCGVLFPEDQQPGVDLILPDFRHIENRMADVEAIVLTHGHEDHIGAVPFLLRLRPDIPVVGSKFTLALLAAKCREHHQRPNLVEVVEGQRTDHGPFECEYFAVNHSIPDALAVAIRTPAGVVLHTGDIKLDQLPLDGRLTDLGGFSRLGDEGVDLFLVDSTNAEVPGFVTPEREIGGVLDNVIGKAKQRVIVASFASHVHRIQQVVDVAHRYGRRVCFVGRSMVRNMAIAQELGYLNVPSGVEVTLDTAAGLPDDKLVLISTGSQGEPLSALSRMARGEHRQINIHADDLVVLASSLIPGNENSVFTVVNGLARRGATVITQQNAKVHVSGHASAGELLYLYNAVRPTNAMPVHGEWRHLRANAALAKATGVPEERIMLAEDGVVVDMVDGLASIVGRVPVGHVYVDGLSVGDVGDSTLSDRLVLGEGGFISITVAVDTSTGRAVSPPEVNGRGFSDDPAALKEAAQLVEAELLRLAGEGVTDTHRIAQGVRRIVGRWVADKYRRRPMIVPTVIGV</sequence>
<dbReference type="Gene3D" id="3.60.15.10">
    <property type="entry name" value="Ribonuclease Z/Hydroxyacylglutathione hydrolase-like"/>
    <property type="match status" value="1"/>
</dbReference>
<dbReference type="PIRSF" id="PIRSF004803">
    <property type="entry name" value="RnjA"/>
    <property type="match status" value="1"/>
</dbReference>
<feature type="binding site" evidence="12">
    <location>
        <position position="128"/>
    </location>
    <ligand>
        <name>Zn(2+)</name>
        <dbReference type="ChEBI" id="CHEBI:29105"/>
        <label>1</label>
        <note>catalytic</note>
    </ligand>
</feature>
<dbReference type="InterPro" id="IPR001279">
    <property type="entry name" value="Metallo-B-lactamas"/>
</dbReference>
<protein>
    <recommendedName>
        <fullName evidence="9">Ribonuclease J</fullName>
        <shortName evidence="9">RNase J</shortName>
        <ecNumber evidence="9">3.1.-.-</ecNumber>
    </recommendedName>
</protein>
<dbReference type="SUPFAM" id="SSF56281">
    <property type="entry name" value="Metallo-hydrolase/oxidoreductase"/>
    <property type="match status" value="1"/>
</dbReference>
<dbReference type="Pfam" id="PF22505">
    <property type="entry name" value="RNase_J_b_CASP"/>
    <property type="match status" value="1"/>
</dbReference>
<evidence type="ECO:0000256" key="10">
    <source>
        <dbReference type="PIRSR" id="PIRSR004803-1"/>
    </source>
</evidence>
<dbReference type="InterPro" id="IPR055132">
    <property type="entry name" value="RNase_J_b_CASP"/>
</dbReference>
<proteinExistence type="inferred from homology"/>
<accession>A0A5A7SFM1</accession>
<comment type="function">
    <text evidence="9">An RNase that has 5'-3' exonuclease and possibly endonuclease activity. Involved in maturation of rRNA and in some organisms also mRNA maturation and/or decay.</text>
</comment>
<dbReference type="Pfam" id="PF07521">
    <property type="entry name" value="RMMBL"/>
    <property type="match status" value="1"/>
</dbReference>
<name>A0A5A7SFM1_9NOCA</name>
<dbReference type="GO" id="GO:0006364">
    <property type="term" value="P:rRNA processing"/>
    <property type="evidence" value="ECO:0007669"/>
    <property type="project" value="UniProtKB-UniRule"/>
</dbReference>
<evidence type="ECO:0000313" key="16">
    <source>
        <dbReference type="Proteomes" id="UP000322244"/>
    </source>
</evidence>
<dbReference type="GO" id="GO:0004521">
    <property type="term" value="F:RNA endonuclease activity"/>
    <property type="evidence" value="ECO:0007669"/>
    <property type="project" value="UniProtKB-UniRule"/>
</dbReference>
<feature type="active site" description="Proton donor" evidence="10">
    <location>
        <position position="245"/>
    </location>
</feature>
<dbReference type="InterPro" id="IPR001587">
    <property type="entry name" value="RNase_J_CS"/>
</dbReference>
<evidence type="ECO:0000256" key="11">
    <source>
        <dbReference type="PIRSR" id="PIRSR004803-2"/>
    </source>
</evidence>
<dbReference type="GO" id="GO:0005737">
    <property type="term" value="C:cytoplasm"/>
    <property type="evidence" value="ECO:0007669"/>
    <property type="project" value="UniProtKB-SubCell"/>
</dbReference>
<evidence type="ECO:0000256" key="8">
    <source>
        <dbReference type="ARBA" id="ARBA00022884"/>
    </source>
</evidence>
<dbReference type="GO" id="GO:0004534">
    <property type="term" value="F:5'-3' RNA exonuclease activity"/>
    <property type="evidence" value="ECO:0007669"/>
    <property type="project" value="UniProtKB-UniRule"/>
</dbReference>
<feature type="binding site" evidence="12">
    <location>
        <position position="191"/>
    </location>
    <ligand>
        <name>Zn(2+)</name>
        <dbReference type="ChEBI" id="CHEBI:29105"/>
        <label>1</label>
        <note>catalytic</note>
    </ligand>
</feature>
<dbReference type="InterPro" id="IPR011108">
    <property type="entry name" value="RMMBL"/>
</dbReference>
<keyword evidence="8 9" id="KW-0694">RNA-binding</keyword>
<feature type="domain" description="Metallo-beta-lactamase" evidence="14">
    <location>
        <begin position="71"/>
        <end position="265"/>
    </location>
</feature>
<comment type="similarity">
    <text evidence="9">Belongs to the metallo-beta-lactamase superfamily. RNA-metabolizing metallo-beta-lactamase-like family. Bacterial RNase J subfamily.</text>
</comment>
<feature type="binding site" evidence="9 11">
    <location>
        <begin position="414"/>
        <end position="418"/>
    </location>
    <ligand>
        <name>substrate</name>
    </ligand>
</feature>
<feature type="binding site" evidence="11">
    <location>
        <begin position="282"/>
        <end position="284"/>
    </location>
    <ligand>
        <name>substrate</name>
    </ligand>
</feature>
<keyword evidence="16" id="KW-1185">Reference proteome</keyword>
<evidence type="ECO:0000313" key="15">
    <source>
        <dbReference type="EMBL" id="KAA0023315.1"/>
    </source>
</evidence>
<feature type="binding site" evidence="12">
    <location>
        <position position="126"/>
    </location>
    <ligand>
        <name>Zn(2+)</name>
        <dbReference type="ChEBI" id="CHEBI:29105"/>
        <label>1</label>
        <note>catalytic</note>
    </ligand>
</feature>
<dbReference type="Gene3D" id="3.40.50.10710">
    <property type="entry name" value="Metallo-hydrolase/oxidoreductase"/>
    <property type="match status" value="1"/>
</dbReference>
<dbReference type="AlphaFoldDB" id="A0A5A7SFM1"/>
<dbReference type="GO" id="GO:0008270">
    <property type="term" value="F:zinc ion binding"/>
    <property type="evidence" value="ECO:0007669"/>
    <property type="project" value="InterPro"/>
</dbReference>
<dbReference type="Pfam" id="PF17770">
    <property type="entry name" value="RNase_J_C"/>
    <property type="match status" value="1"/>
</dbReference>
<feature type="compositionally biased region" description="Basic and acidic residues" evidence="13">
    <location>
        <begin position="34"/>
        <end position="46"/>
    </location>
</feature>
<comment type="cofactor">
    <cofactor evidence="12">
        <name>Zn(2+)</name>
        <dbReference type="ChEBI" id="CHEBI:29105"/>
    </cofactor>
    <text evidence="12">Binds 2 Zn(2+) ions per subunit. It is not clear if Zn(2+) or Mg(2+) is physiologically important.</text>
</comment>
<evidence type="ECO:0000256" key="7">
    <source>
        <dbReference type="ARBA" id="ARBA00022839"/>
    </source>
</evidence>
<dbReference type="InterPro" id="IPR042173">
    <property type="entry name" value="RNase_J_2"/>
</dbReference>
<feature type="binding site" evidence="12">
    <location>
        <position position="124"/>
    </location>
    <ligand>
        <name>Zn(2+)</name>
        <dbReference type="ChEBI" id="CHEBI:29105"/>
        <label>1</label>
        <note>catalytic</note>
    </ligand>
</feature>
<keyword evidence="6 12" id="KW-0862">Zinc</keyword>
<dbReference type="InterPro" id="IPR004613">
    <property type="entry name" value="RNase_J"/>
</dbReference>
<evidence type="ECO:0000256" key="2">
    <source>
        <dbReference type="ARBA" id="ARBA00022722"/>
    </source>
</evidence>
<dbReference type="GO" id="GO:0003723">
    <property type="term" value="F:RNA binding"/>
    <property type="evidence" value="ECO:0007669"/>
    <property type="project" value="UniProtKB-UniRule"/>
</dbReference>
<dbReference type="EC" id="3.1.-.-" evidence="9"/>
<evidence type="ECO:0000256" key="3">
    <source>
        <dbReference type="ARBA" id="ARBA00022723"/>
    </source>
</evidence>
<dbReference type="Gene3D" id="3.10.20.580">
    <property type="match status" value="1"/>
</dbReference>
<feature type="binding site" evidence="12">
    <location>
        <position position="493"/>
    </location>
    <ligand>
        <name>Ca(2+)</name>
        <dbReference type="ChEBI" id="CHEBI:29108"/>
    </ligand>
</feature>
<keyword evidence="9" id="KW-0698">rRNA processing</keyword>